<protein>
    <recommendedName>
        <fullName evidence="3">Thioesterase family protein</fullName>
    </recommendedName>
</protein>
<comment type="caution">
    <text evidence="1">The sequence shown here is derived from an EMBL/GenBank/DDBJ whole genome shotgun (WGS) entry which is preliminary data.</text>
</comment>
<accession>A0ABW2CKX8</accession>
<evidence type="ECO:0000313" key="1">
    <source>
        <dbReference type="EMBL" id="MFC6882451.1"/>
    </source>
</evidence>
<sequence>MRVIIERRFHGPDGSGNGGYVAGVLAGHVASDTVTVTLRRPPPLETGLRVSVEDERGHRVRLWDGEDLVAEGLAGAIVVPPVPAVPYEEALEAAEKFRALENHPFPRCFVCGPEREPGDGLRLEPGPVAEGTVAAPWTPREVPGRELVWAAMDCPGGWSFGLPGRPAVLGTMTAQVADLPEQGEPCVVMGLARSREGRKLHTATALYGSGGRLLGRAEQIWIEVDPDTFGK</sequence>
<dbReference type="Gene3D" id="3.10.129.10">
    <property type="entry name" value="Hotdog Thioesterase"/>
    <property type="match status" value="1"/>
</dbReference>
<gene>
    <name evidence="1" type="ORF">ACFQKB_22035</name>
</gene>
<reference evidence="2" key="1">
    <citation type="journal article" date="2019" name="Int. J. Syst. Evol. Microbiol.">
        <title>The Global Catalogue of Microorganisms (GCM) 10K type strain sequencing project: providing services to taxonomists for standard genome sequencing and annotation.</title>
        <authorList>
            <consortium name="The Broad Institute Genomics Platform"/>
            <consortium name="The Broad Institute Genome Sequencing Center for Infectious Disease"/>
            <person name="Wu L."/>
            <person name="Ma J."/>
        </authorList>
    </citation>
    <scope>NUCLEOTIDE SEQUENCE [LARGE SCALE GENOMIC DNA]</scope>
    <source>
        <strain evidence="2">JCM 3369</strain>
    </source>
</reference>
<organism evidence="1 2">
    <name type="scientific">Actinomadura yumaensis</name>
    <dbReference type="NCBI Taxonomy" id="111807"/>
    <lineage>
        <taxon>Bacteria</taxon>
        <taxon>Bacillati</taxon>
        <taxon>Actinomycetota</taxon>
        <taxon>Actinomycetes</taxon>
        <taxon>Streptosporangiales</taxon>
        <taxon>Thermomonosporaceae</taxon>
        <taxon>Actinomadura</taxon>
    </lineage>
</organism>
<evidence type="ECO:0000313" key="2">
    <source>
        <dbReference type="Proteomes" id="UP001596380"/>
    </source>
</evidence>
<name>A0ABW2CKX8_9ACTN</name>
<proteinExistence type="predicted"/>
<keyword evidence="2" id="KW-1185">Reference proteome</keyword>
<dbReference type="Proteomes" id="UP001596380">
    <property type="component" value="Unassembled WGS sequence"/>
</dbReference>
<evidence type="ECO:0008006" key="3">
    <source>
        <dbReference type="Google" id="ProtNLM"/>
    </source>
</evidence>
<dbReference type="RefSeq" id="WP_160826600.1">
    <property type="nucleotide sequence ID" value="NZ_JBHSXS010000013.1"/>
</dbReference>
<dbReference type="SUPFAM" id="SSF54637">
    <property type="entry name" value="Thioesterase/thiol ester dehydrase-isomerase"/>
    <property type="match status" value="1"/>
</dbReference>
<dbReference type="InterPro" id="IPR029069">
    <property type="entry name" value="HotDog_dom_sf"/>
</dbReference>
<dbReference type="EMBL" id="JBHSXS010000013">
    <property type="protein sequence ID" value="MFC6882451.1"/>
    <property type="molecule type" value="Genomic_DNA"/>
</dbReference>